<dbReference type="EMBL" id="JBHMCA010000031">
    <property type="protein sequence ID" value="MFB9444726.1"/>
    <property type="molecule type" value="Genomic_DNA"/>
</dbReference>
<organism evidence="3 4">
    <name type="scientific">Dactylosporangium vinaceum</name>
    <dbReference type="NCBI Taxonomy" id="53362"/>
    <lineage>
        <taxon>Bacteria</taxon>
        <taxon>Bacillati</taxon>
        <taxon>Actinomycetota</taxon>
        <taxon>Actinomycetes</taxon>
        <taxon>Micromonosporales</taxon>
        <taxon>Micromonosporaceae</taxon>
        <taxon>Dactylosporangium</taxon>
    </lineage>
</organism>
<dbReference type="InterPro" id="IPR019692">
    <property type="entry name" value="CFP-6_PH"/>
</dbReference>
<dbReference type="Pfam" id="PF10756">
    <property type="entry name" value="bPH_6"/>
    <property type="match status" value="1"/>
</dbReference>
<feature type="transmembrane region" description="Helical" evidence="1">
    <location>
        <begin position="473"/>
        <end position="492"/>
    </location>
</feature>
<feature type="transmembrane region" description="Helical" evidence="1">
    <location>
        <begin position="156"/>
        <end position="178"/>
    </location>
</feature>
<comment type="caution">
    <text evidence="3">The sequence shown here is derived from an EMBL/GenBank/DDBJ whole genome shotgun (WGS) entry which is preliminary data.</text>
</comment>
<keyword evidence="4" id="KW-1185">Reference proteome</keyword>
<keyword evidence="1" id="KW-0472">Membrane</keyword>
<name>A0ABV5M7C9_9ACTN</name>
<feature type="transmembrane region" description="Helical" evidence="1">
    <location>
        <begin position="420"/>
        <end position="440"/>
    </location>
</feature>
<reference evidence="3 4" key="1">
    <citation type="submission" date="2024-09" db="EMBL/GenBank/DDBJ databases">
        <authorList>
            <person name="Sun Q."/>
            <person name="Mori K."/>
        </authorList>
    </citation>
    <scope>NUCLEOTIDE SEQUENCE [LARGE SCALE GENOMIC DNA]</scope>
    <source>
        <strain evidence="3 4">JCM 3307</strain>
    </source>
</reference>
<feature type="transmembrane region" description="Helical" evidence="1">
    <location>
        <begin position="252"/>
        <end position="271"/>
    </location>
</feature>
<protein>
    <submittedName>
        <fullName evidence="3">PH domain-containing protein</fullName>
    </submittedName>
</protein>
<feature type="domain" description="Low molecular weight protein antigen 6 PH" evidence="2">
    <location>
        <begin position="470"/>
        <end position="536"/>
    </location>
</feature>
<feature type="transmembrane region" description="Helical" evidence="1">
    <location>
        <begin position="24"/>
        <end position="41"/>
    </location>
</feature>
<proteinExistence type="predicted"/>
<feature type="transmembrane region" description="Helical" evidence="1">
    <location>
        <begin position="579"/>
        <end position="600"/>
    </location>
</feature>
<sequence length="602" mass="63655">MTPLLTADVFGWTVRPVRWRRARALLVVVAAIAVLSLHVAFDPPVECSDAVPCGPDWLNAVLFGLVAALPVVAFVSLPVTAWLAAGFFTADAIWQVAHPGLASPAWLTGVDAGLTVLAFVTARLAPPGLGTAAEMWAATTSHRRPPKPGHFPRYGLGWRLLAVPLLLGACVVAVLALVEQSGADDRLAAAERVTAEVTGHPDEYTLEVRLPGRASPVRITVGAAGEHPVGAHVAVLVADDGLYQLVSEPYDTSGWLSLAVLGAGLAAACLARARERSVAARALFATEQPATEVYVWALGGRVAVYATDARPGEPALVEFFALSRHGSDDIRPGILFGVPAQRHWCAVAVDGELLVPRGPARSGRFAPAYGGPAPDPDLDDPGTVPDAARLPLRPEEILALRPEDVAADPETVHTHRHNRFSGYAVVLASSWPFLIVLWRLLPVLPYWGAVAVTAPVTAIACLSGWRLLLRPRVAWNGAGLSVVGSIGARLLVWSDVHAVRADRHGAVTIETDHHGAGLVVTARGEHALLPRFLSGDERTGLQLSGALRLAAERAAARARERVRDVVSLPPAPVAPPAPALLYLTWAAETLLYALLLAGLFDK</sequence>
<accession>A0ABV5M7C9</accession>
<feature type="transmembrane region" description="Helical" evidence="1">
    <location>
        <begin position="446"/>
        <end position="468"/>
    </location>
</feature>
<evidence type="ECO:0000256" key="1">
    <source>
        <dbReference type="SAM" id="Phobius"/>
    </source>
</evidence>
<feature type="transmembrane region" description="Helical" evidence="1">
    <location>
        <begin position="61"/>
        <end position="85"/>
    </location>
</feature>
<evidence type="ECO:0000313" key="3">
    <source>
        <dbReference type="EMBL" id="MFB9444726.1"/>
    </source>
</evidence>
<dbReference type="RefSeq" id="WP_223097721.1">
    <property type="nucleotide sequence ID" value="NZ_CP061913.1"/>
</dbReference>
<dbReference type="Proteomes" id="UP001589608">
    <property type="component" value="Unassembled WGS sequence"/>
</dbReference>
<evidence type="ECO:0000259" key="2">
    <source>
        <dbReference type="Pfam" id="PF10756"/>
    </source>
</evidence>
<keyword evidence="1" id="KW-1133">Transmembrane helix</keyword>
<keyword evidence="1" id="KW-0812">Transmembrane</keyword>
<evidence type="ECO:0000313" key="4">
    <source>
        <dbReference type="Proteomes" id="UP001589608"/>
    </source>
</evidence>
<gene>
    <name evidence="3" type="ORF">ACFFTR_16745</name>
</gene>